<dbReference type="AlphaFoldDB" id="X1NQH7"/>
<comment type="caution">
    <text evidence="1">The sequence shown here is derived from an EMBL/GenBank/DDBJ whole genome shotgun (WGS) entry which is preliminary data.</text>
</comment>
<sequence length="138" mass="16053">MEEFLSELRQEASYLSSKSLSPIGFGYRGRTKLERLLFLILKEYCKDQLAYNLGGLTYNHQKSFFEFAETSSLDSKEIDTVKEGFRIAELVWQLSSSDPYVREEAMEELGGTVHVLFEKLSDRIMKFVRTIEKNFTKV</sequence>
<organism evidence="1">
    <name type="scientific">marine sediment metagenome</name>
    <dbReference type="NCBI Taxonomy" id="412755"/>
    <lineage>
        <taxon>unclassified sequences</taxon>
        <taxon>metagenomes</taxon>
        <taxon>ecological metagenomes</taxon>
    </lineage>
</organism>
<gene>
    <name evidence="1" type="ORF">S06H3_39849</name>
</gene>
<evidence type="ECO:0000313" key="1">
    <source>
        <dbReference type="EMBL" id="GAI46297.1"/>
    </source>
</evidence>
<protein>
    <submittedName>
        <fullName evidence="1">Uncharacterized protein</fullName>
    </submittedName>
</protein>
<dbReference type="EMBL" id="BARV01024408">
    <property type="protein sequence ID" value="GAI46297.1"/>
    <property type="molecule type" value="Genomic_DNA"/>
</dbReference>
<proteinExistence type="predicted"/>
<accession>X1NQH7</accession>
<name>X1NQH7_9ZZZZ</name>
<reference evidence="1" key="1">
    <citation type="journal article" date="2014" name="Front. Microbiol.">
        <title>High frequency of phylogenetically diverse reductive dehalogenase-homologous genes in deep subseafloor sedimentary metagenomes.</title>
        <authorList>
            <person name="Kawai M."/>
            <person name="Futagami T."/>
            <person name="Toyoda A."/>
            <person name="Takaki Y."/>
            <person name="Nishi S."/>
            <person name="Hori S."/>
            <person name="Arai W."/>
            <person name="Tsubouchi T."/>
            <person name="Morono Y."/>
            <person name="Uchiyama I."/>
            <person name="Ito T."/>
            <person name="Fujiyama A."/>
            <person name="Inagaki F."/>
            <person name="Takami H."/>
        </authorList>
    </citation>
    <scope>NUCLEOTIDE SEQUENCE</scope>
    <source>
        <strain evidence="1">Expedition CK06-06</strain>
    </source>
</reference>